<dbReference type="Pfam" id="PF07762">
    <property type="entry name" value="DUF1618"/>
    <property type="match status" value="1"/>
</dbReference>
<dbReference type="PANTHER" id="PTHR33074">
    <property type="entry name" value="EXPRESSED PROTEIN-RELATED"/>
    <property type="match status" value="1"/>
</dbReference>
<dbReference type="PANTHER" id="PTHR33074:SF102">
    <property type="entry name" value="DUF1618 DOMAIN-CONTAINING PROTEIN"/>
    <property type="match status" value="1"/>
</dbReference>
<organism evidence="2">
    <name type="scientific">Arundo donax</name>
    <name type="common">Giant reed</name>
    <name type="synonym">Donax arundinaceus</name>
    <dbReference type="NCBI Taxonomy" id="35708"/>
    <lineage>
        <taxon>Eukaryota</taxon>
        <taxon>Viridiplantae</taxon>
        <taxon>Streptophyta</taxon>
        <taxon>Embryophyta</taxon>
        <taxon>Tracheophyta</taxon>
        <taxon>Spermatophyta</taxon>
        <taxon>Magnoliopsida</taxon>
        <taxon>Liliopsida</taxon>
        <taxon>Poales</taxon>
        <taxon>Poaceae</taxon>
        <taxon>PACMAD clade</taxon>
        <taxon>Arundinoideae</taxon>
        <taxon>Arundineae</taxon>
        <taxon>Arundo</taxon>
    </lineage>
</organism>
<reference evidence="2" key="2">
    <citation type="journal article" date="2015" name="Data Brief">
        <title>Shoot transcriptome of the giant reed, Arundo donax.</title>
        <authorList>
            <person name="Barrero R.A."/>
            <person name="Guerrero F.D."/>
            <person name="Moolhuijzen P."/>
            <person name="Goolsby J.A."/>
            <person name="Tidwell J."/>
            <person name="Bellgard S.E."/>
            <person name="Bellgard M.I."/>
        </authorList>
    </citation>
    <scope>NUCLEOTIDE SEQUENCE</scope>
    <source>
        <tissue evidence="2">Shoot tissue taken approximately 20 cm above the soil surface</tissue>
    </source>
</reference>
<evidence type="ECO:0000313" key="2">
    <source>
        <dbReference type="EMBL" id="JAE23074.1"/>
    </source>
</evidence>
<name>A0A0A9GI10_ARUDO</name>
<dbReference type="EMBL" id="GBRH01174822">
    <property type="protein sequence ID" value="JAE23074.1"/>
    <property type="molecule type" value="Transcribed_RNA"/>
</dbReference>
<dbReference type="AlphaFoldDB" id="A0A0A9GI10"/>
<protein>
    <recommendedName>
        <fullName evidence="1">DUF1618 domain-containing protein</fullName>
    </recommendedName>
</protein>
<proteinExistence type="predicted"/>
<evidence type="ECO:0000259" key="1">
    <source>
        <dbReference type="Pfam" id="PF07762"/>
    </source>
</evidence>
<feature type="domain" description="DUF1618" evidence="1">
    <location>
        <begin position="7"/>
        <end position="119"/>
    </location>
</feature>
<dbReference type="InterPro" id="IPR011676">
    <property type="entry name" value="DUF1618"/>
</dbReference>
<sequence length="166" mass="18808">MPGNEGIQDSCEPAFFRDVSGCEDWIKFVEMDYRDDGITPTNAKDYTPDEWTAVIWNRMLDWNHWEMAHTVDTADITVADEPFHGSLDLLPELCENGKPSLKRMPIGISTLCEHNSVVYLMSKLRYEDREGWVVAVDTESKKLEAVAKFSAAGLPGFVTSYYPSSF</sequence>
<reference evidence="2" key="1">
    <citation type="submission" date="2014-09" db="EMBL/GenBank/DDBJ databases">
        <authorList>
            <person name="Magalhaes I.L.F."/>
            <person name="Oliveira U."/>
            <person name="Santos F.R."/>
            <person name="Vidigal T.H.D.A."/>
            <person name="Brescovit A.D."/>
            <person name="Santos A.J."/>
        </authorList>
    </citation>
    <scope>NUCLEOTIDE SEQUENCE</scope>
    <source>
        <tissue evidence="2">Shoot tissue taken approximately 20 cm above the soil surface</tissue>
    </source>
</reference>
<accession>A0A0A9GI10</accession>